<dbReference type="RefSeq" id="WP_057506981.1">
    <property type="nucleotide sequence ID" value="NZ_LDJK01000005.1"/>
</dbReference>
<organism evidence="1 2">
    <name type="scientific">Stenotrophomonas chelatiphaga</name>
    <dbReference type="NCBI Taxonomy" id="517011"/>
    <lineage>
        <taxon>Bacteria</taxon>
        <taxon>Pseudomonadati</taxon>
        <taxon>Pseudomonadota</taxon>
        <taxon>Gammaproteobacteria</taxon>
        <taxon>Lysobacterales</taxon>
        <taxon>Lysobacteraceae</taxon>
        <taxon>Stenotrophomonas</taxon>
    </lineage>
</organism>
<gene>
    <name evidence="1" type="ORF">ABB28_01865</name>
</gene>
<dbReference type="AlphaFoldDB" id="A0A0R0D6I8"/>
<reference evidence="1 2" key="1">
    <citation type="submission" date="2015-05" db="EMBL/GenBank/DDBJ databases">
        <title>Genome sequencing and analysis of members of genus Stenotrophomonas.</title>
        <authorList>
            <person name="Patil P.P."/>
            <person name="Midha S."/>
            <person name="Patil P.B."/>
        </authorList>
    </citation>
    <scope>NUCLEOTIDE SEQUENCE [LARGE SCALE GENOMIC DNA]</scope>
    <source>
        <strain evidence="1 2">DSM 21508</strain>
    </source>
</reference>
<dbReference type="Proteomes" id="UP000051386">
    <property type="component" value="Unassembled WGS sequence"/>
</dbReference>
<sequence length="137" mass="14864">MSPQLDAGARLYALIGEAIHNLPPRFVSRLEAILMAQDDVRPAYVPVHGLPTMQQRQRAAACHDEACAAADAWRCDVRLADRKLRGLGAVLRILQKAQANTYDATADVPPGDTLVDELLLLGRELVDSARDALRGAV</sequence>
<proteinExistence type="predicted"/>
<accession>A0A0R0D6I8</accession>
<keyword evidence="2" id="KW-1185">Reference proteome</keyword>
<dbReference type="EMBL" id="LDJK01000005">
    <property type="protein sequence ID" value="KRG77136.1"/>
    <property type="molecule type" value="Genomic_DNA"/>
</dbReference>
<evidence type="ECO:0000313" key="2">
    <source>
        <dbReference type="Proteomes" id="UP000051386"/>
    </source>
</evidence>
<comment type="caution">
    <text evidence="1">The sequence shown here is derived from an EMBL/GenBank/DDBJ whole genome shotgun (WGS) entry which is preliminary data.</text>
</comment>
<dbReference type="PATRIC" id="fig|517011.3.peg.2127"/>
<name>A0A0R0D6I8_9GAMM</name>
<evidence type="ECO:0000313" key="1">
    <source>
        <dbReference type="EMBL" id="KRG77136.1"/>
    </source>
</evidence>
<protein>
    <submittedName>
        <fullName evidence="1">Uncharacterized protein</fullName>
    </submittedName>
</protein>